<organism evidence="1 2">
    <name type="scientific">Thermoflavimicrobium daqui</name>
    <dbReference type="NCBI Taxonomy" id="2137476"/>
    <lineage>
        <taxon>Bacteria</taxon>
        <taxon>Bacillati</taxon>
        <taxon>Bacillota</taxon>
        <taxon>Bacilli</taxon>
        <taxon>Bacillales</taxon>
        <taxon>Thermoactinomycetaceae</taxon>
        <taxon>Thermoflavimicrobium</taxon>
    </lineage>
</organism>
<reference evidence="1 2" key="2">
    <citation type="submission" date="2018-06" db="EMBL/GenBank/DDBJ databases">
        <authorList>
            <person name="Zhirakovskaya E."/>
        </authorList>
    </citation>
    <scope>NUCLEOTIDE SEQUENCE [LARGE SCALE GENOMIC DNA]</scope>
    <source>
        <strain evidence="1 2">FBKL4.011</strain>
    </source>
</reference>
<evidence type="ECO:0000313" key="2">
    <source>
        <dbReference type="Proteomes" id="UP000251213"/>
    </source>
</evidence>
<evidence type="ECO:0000313" key="1">
    <source>
        <dbReference type="EMBL" id="RAL25966.1"/>
    </source>
</evidence>
<comment type="caution">
    <text evidence="1">The sequence shown here is derived from an EMBL/GenBank/DDBJ whole genome shotgun (WGS) entry which is preliminary data.</text>
</comment>
<dbReference type="InterPro" id="IPR011990">
    <property type="entry name" value="TPR-like_helical_dom_sf"/>
</dbReference>
<accession>A0A364K6N6</accession>
<proteinExistence type="predicted"/>
<dbReference type="Gene3D" id="1.25.40.10">
    <property type="entry name" value="Tetratricopeptide repeat domain"/>
    <property type="match status" value="1"/>
</dbReference>
<sequence length="83" mass="9488">MYLETDKIQLAQKTLEIAVKLGEKSKNNFVFLEALEAMGDCLVKQNLNTKGQILYEKALKIAEKHSFLEKQSLILIKLAKCFE</sequence>
<evidence type="ECO:0008006" key="3">
    <source>
        <dbReference type="Google" id="ProtNLM"/>
    </source>
</evidence>
<keyword evidence="2" id="KW-1185">Reference proteome</keyword>
<name>A0A364K6N6_9BACL</name>
<gene>
    <name evidence="1" type="ORF">DL897_07825</name>
</gene>
<reference evidence="1 2" key="1">
    <citation type="submission" date="2018-06" db="EMBL/GenBank/DDBJ databases">
        <title>Thermoflavimicrobium daqus sp. nov., a thermophilic microbe isolated from Moutai-flavour Daqu.</title>
        <authorList>
            <person name="Wang X."/>
            <person name="Zhou H."/>
        </authorList>
    </citation>
    <scope>NUCLEOTIDE SEQUENCE [LARGE SCALE GENOMIC DNA]</scope>
    <source>
        <strain evidence="1 2">FBKL4.011</strain>
    </source>
</reference>
<protein>
    <recommendedName>
        <fullName evidence="3">Tetratricopeptide repeat protein</fullName>
    </recommendedName>
</protein>
<dbReference type="Proteomes" id="UP000251213">
    <property type="component" value="Unassembled WGS sequence"/>
</dbReference>
<dbReference type="SUPFAM" id="SSF48452">
    <property type="entry name" value="TPR-like"/>
    <property type="match status" value="1"/>
</dbReference>
<dbReference type="AlphaFoldDB" id="A0A364K6N6"/>
<dbReference type="EMBL" id="QJKK01000003">
    <property type="protein sequence ID" value="RAL25966.1"/>
    <property type="molecule type" value="Genomic_DNA"/>
</dbReference>